<organism evidence="2">
    <name type="scientific">Anopheles darlingi</name>
    <name type="common">Mosquito</name>
    <dbReference type="NCBI Taxonomy" id="43151"/>
    <lineage>
        <taxon>Eukaryota</taxon>
        <taxon>Metazoa</taxon>
        <taxon>Ecdysozoa</taxon>
        <taxon>Arthropoda</taxon>
        <taxon>Hexapoda</taxon>
        <taxon>Insecta</taxon>
        <taxon>Pterygota</taxon>
        <taxon>Neoptera</taxon>
        <taxon>Endopterygota</taxon>
        <taxon>Diptera</taxon>
        <taxon>Nematocera</taxon>
        <taxon>Culicoidea</taxon>
        <taxon>Culicidae</taxon>
        <taxon>Anophelinae</taxon>
        <taxon>Anopheles</taxon>
    </lineage>
</organism>
<protein>
    <submittedName>
        <fullName evidence="2">Putative secreted protein</fullName>
    </submittedName>
</protein>
<sequence length="75" mass="8085">MPIAAGAIDVCVALPYCLHFLLQLGIIWTAQVQSTALEPESIFIISSATSAPLSTNSIQRRGRNQNIAGKNWTSE</sequence>
<reference evidence="2" key="1">
    <citation type="submission" date="2018-01" db="EMBL/GenBank/DDBJ databases">
        <title>An insight into the sialome of Amazonian anophelines.</title>
        <authorList>
            <person name="Ribeiro J.M."/>
            <person name="Scarpassa V."/>
            <person name="Calvo E."/>
        </authorList>
    </citation>
    <scope>NUCLEOTIDE SEQUENCE</scope>
</reference>
<evidence type="ECO:0000313" key="2">
    <source>
        <dbReference type="EMBL" id="MBW76682.1"/>
    </source>
</evidence>
<proteinExistence type="predicted"/>
<evidence type="ECO:0000256" key="1">
    <source>
        <dbReference type="SAM" id="MobiDB-lite"/>
    </source>
</evidence>
<dbReference type="EMBL" id="GGFL01012504">
    <property type="protein sequence ID" value="MBW76682.1"/>
    <property type="molecule type" value="Transcribed_RNA"/>
</dbReference>
<dbReference type="AlphaFoldDB" id="A0A2M4DGH3"/>
<accession>A0A2M4DGH3</accession>
<name>A0A2M4DGH3_ANODA</name>
<feature type="region of interest" description="Disordered" evidence="1">
    <location>
        <begin position="55"/>
        <end position="75"/>
    </location>
</feature>